<reference evidence="5" key="1">
    <citation type="journal article" date="2019" name="Int. J. Syst. Evol. Microbiol.">
        <title>The Global Catalogue of Microorganisms (GCM) 10K type strain sequencing project: providing services to taxonomists for standard genome sequencing and annotation.</title>
        <authorList>
            <consortium name="The Broad Institute Genomics Platform"/>
            <consortium name="The Broad Institute Genome Sequencing Center for Infectious Disease"/>
            <person name="Wu L."/>
            <person name="Ma J."/>
        </authorList>
    </citation>
    <scope>NUCLEOTIDE SEQUENCE [LARGE SCALE GENOMIC DNA]</scope>
    <source>
        <strain evidence="5">JCM 13002</strain>
    </source>
</reference>
<name>A0ABP4EBZ6_9ACTN</name>
<dbReference type="EMBL" id="BAAALD010000047">
    <property type="protein sequence ID" value="GAA1098174.1"/>
    <property type="molecule type" value="Genomic_DNA"/>
</dbReference>
<proteinExistence type="predicted"/>
<evidence type="ECO:0000256" key="2">
    <source>
        <dbReference type="SAM" id="Phobius"/>
    </source>
</evidence>
<keyword evidence="2" id="KW-0812">Transmembrane</keyword>
<dbReference type="InterPro" id="IPR036291">
    <property type="entry name" value="NAD(P)-bd_dom_sf"/>
</dbReference>
<dbReference type="Proteomes" id="UP001499987">
    <property type="component" value="Unassembled WGS sequence"/>
</dbReference>
<keyword evidence="2" id="KW-1133">Transmembrane helix</keyword>
<dbReference type="Gene3D" id="3.40.50.720">
    <property type="entry name" value="NAD(P)-binding Rossmann-like Domain"/>
    <property type="match status" value="1"/>
</dbReference>
<keyword evidence="5" id="KW-1185">Reference proteome</keyword>
<dbReference type="InterPro" id="IPR050177">
    <property type="entry name" value="Lipid_A_modif_metabolic_enz"/>
</dbReference>
<dbReference type="InterPro" id="IPR001509">
    <property type="entry name" value="Epimerase_deHydtase"/>
</dbReference>
<dbReference type="PANTHER" id="PTHR43245">
    <property type="entry name" value="BIFUNCTIONAL POLYMYXIN RESISTANCE PROTEIN ARNA"/>
    <property type="match status" value="1"/>
</dbReference>
<feature type="domain" description="NAD-dependent epimerase/dehydratase" evidence="3">
    <location>
        <begin position="37"/>
        <end position="245"/>
    </location>
</feature>
<evidence type="ECO:0000256" key="1">
    <source>
        <dbReference type="SAM" id="MobiDB-lite"/>
    </source>
</evidence>
<feature type="region of interest" description="Disordered" evidence="1">
    <location>
        <begin position="1"/>
        <end position="28"/>
    </location>
</feature>
<accession>A0ABP4EBZ6</accession>
<evidence type="ECO:0000313" key="5">
    <source>
        <dbReference type="Proteomes" id="UP001499987"/>
    </source>
</evidence>
<dbReference type="SUPFAM" id="SSF51735">
    <property type="entry name" value="NAD(P)-binding Rossmann-fold domains"/>
    <property type="match status" value="1"/>
</dbReference>
<gene>
    <name evidence="4" type="ORF">GCM10009663_46280</name>
</gene>
<protein>
    <submittedName>
        <fullName evidence="4">SDR family oxidoreductase</fullName>
    </submittedName>
</protein>
<evidence type="ECO:0000313" key="4">
    <source>
        <dbReference type="EMBL" id="GAA1098174.1"/>
    </source>
</evidence>
<dbReference type="PANTHER" id="PTHR43245:SF52">
    <property type="entry name" value="NAD-DEPENDENT EPIMERASE_DEHYDRATASE"/>
    <property type="match status" value="1"/>
</dbReference>
<comment type="caution">
    <text evidence="4">The sequence shown here is derived from an EMBL/GenBank/DDBJ whole genome shotgun (WGS) entry which is preliminary data.</text>
</comment>
<dbReference type="Pfam" id="PF01370">
    <property type="entry name" value="Epimerase"/>
    <property type="match status" value="1"/>
</dbReference>
<organism evidence="4 5">
    <name type="scientific">Kitasatospora arboriphila</name>
    <dbReference type="NCBI Taxonomy" id="258052"/>
    <lineage>
        <taxon>Bacteria</taxon>
        <taxon>Bacillati</taxon>
        <taxon>Actinomycetota</taxon>
        <taxon>Actinomycetes</taxon>
        <taxon>Kitasatosporales</taxon>
        <taxon>Streptomycetaceae</taxon>
        <taxon>Kitasatospora</taxon>
    </lineage>
</organism>
<evidence type="ECO:0000259" key="3">
    <source>
        <dbReference type="Pfam" id="PF01370"/>
    </source>
</evidence>
<dbReference type="RefSeq" id="WP_425555231.1">
    <property type="nucleotide sequence ID" value="NZ_BAAALD010000047.1"/>
</dbReference>
<keyword evidence="2" id="KW-0472">Membrane</keyword>
<sequence length="383" mass="40194">MSSPPSDVRSGLTGGEDDSAAAAASPSPAYGGRPLTVAVTGAAGVLGERVAARLVDSPGVRRVLAIDDRRGEVPGVQWRILDVRDPAVAERLAGVDVVVHLAMDLGMETDPRARSAYNVRGAQTVVTAAAAAGVSRVVLCTSAMVYGALPDNEVPLAEDSELRATEEATLVGDLLEIERLARRAPRAHPGLQITVLRPAVVVGPGIDTVLTRHFEAPRLLVVAGSRPCWQFCHVDDLASALEYAALGLVEGEVTVGSDGWLEQEDVEELSGIRRMELPASLALGTAARLHRLGLTPAPAGDLAYTMYPWVVSGSRLHEAGWRPEHSNEEVLAELLAQVSGKHAVAGRRLGGKEAATSLGAAGATVALVGTAALVRRARKRRRF</sequence>
<feature type="transmembrane region" description="Helical" evidence="2">
    <location>
        <begin position="354"/>
        <end position="374"/>
    </location>
</feature>